<organism evidence="4 5">
    <name type="scientific">Kushneria phyllosphaerae</name>
    <dbReference type="NCBI Taxonomy" id="2100822"/>
    <lineage>
        <taxon>Bacteria</taxon>
        <taxon>Pseudomonadati</taxon>
        <taxon>Pseudomonadota</taxon>
        <taxon>Gammaproteobacteria</taxon>
        <taxon>Oceanospirillales</taxon>
        <taxon>Halomonadaceae</taxon>
        <taxon>Kushneria</taxon>
    </lineage>
</organism>
<dbReference type="AlphaFoldDB" id="A0A2R8CKQ8"/>
<reference evidence="5" key="1">
    <citation type="submission" date="2018-03" db="EMBL/GenBank/DDBJ databases">
        <authorList>
            <person name="Navarro De La Torre S."/>
        </authorList>
    </citation>
    <scope>NUCLEOTIDE SEQUENCE [LARGE SCALE GENOMIC DNA]</scope>
    <source>
        <strain evidence="5">EAod3</strain>
    </source>
</reference>
<dbReference type="GO" id="GO:0003677">
    <property type="term" value="F:DNA binding"/>
    <property type="evidence" value="ECO:0007669"/>
    <property type="project" value="InterPro"/>
</dbReference>
<dbReference type="Pfam" id="PF00589">
    <property type="entry name" value="Phage_integrase"/>
    <property type="match status" value="1"/>
</dbReference>
<dbReference type="SUPFAM" id="SSF56349">
    <property type="entry name" value="DNA breaking-rejoining enzymes"/>
    <property type="match status" value="1"/>
</dbReference>
<dbReference type="RefSeq" id="WP_108842313.1">
    <property type="nucleotide sequence ID" value="NZ_ONZI01000002.1"/>
</dbReference>
<proteinExistence type="predicted"/>
<keyword evidence="1" id="KW-0229">DNA integration</keyword>
<dbReference type="Proteomes" id="UP000244934">
    <property type="component" value="Unassembled WGS sequence"/>
</dbReference>
<dbReference type="GO" id="GO:0015074">
    <property type="term" value="P:DNA integration"/>
    <property type="evidence" value="ECO:0007669"/>
    <property type="project" value="UniProtKB-KW"/>
</dbReference>
<keyword evidence="2" id="KW-0233">DNA recombination</keyword>
<keyword evidence="5" id="KW-1185">Reference proteome</keyword>
<dbReference type="OrthoDB" id="9057547at2"/>
<dbReference type="InterPro" id="IPR002104">
    <property type="entry name" value="Integrase_catalytic"/>
</dbReference>
<dbReference type="PROSITE" id="PS51898">
    <property type="entry name" value="TYR_RECOMBINASE"/>
    <property type="match status" value="1"/>
</dbReference>
<dbReference type="InterPro" id="IPR011010">
    <property type="entry name" value="DNA_brk_join_enz"/>
</dbReference>
<evidence type="ECO:0000313" key="5">
    <source>
        <dbReference type="Proteomes" id="UP000244934"/>
    </source>
</evidence>
<sequence length="344" mass="38935">MATFQKRGTSWRAIVRKKGHPAQTHTFSTKARAQAWAKEVESELENRAAGIKPGLTIGDALKRHEAHLERISSRGRKNKTSANNLRKSIDTEMLLSQLQYQHLVTFADTRRKVDGVAASTVMTDVMYLSGAITTCVVEELAPPTLKASMSSWRAGLKRAGLIGNPEDRDRRPTDKELEELLIHTRHNRALRHIGYNALIRFAVDSCMRLDEICSLRWADLDAANGTIIVRLRKHPTKATDQVVPLMGESLAIIEAQPRKEERIFPYRSESASNGFRRVCQNLGIEDLHFHDLRHEGISRLFERGYQIQEVAMVSGHRDWKSLKRYVNLRPGELVSKDRARSGSA</sequence>
<accession>A0A2R8CKQ8</accession>
<evidence type="ECO:0000256" key="1">
    <source>
        <dbReference type="ARBA" id="ARBA00022908"/>
    </source>
</evidence>
<name>A0A2R8CKQ8_9GAMM</name>
<feature type="domain" description="Tyr recombinase" evidence="3">
    <location>
        <begin position="168"/>
        <end position="338"/>
    </location>
</feature>
<dbReference type="CDD" id="cd00796">
    <property type="entry name" value="INT_Rci_Hp1_C"/>
    <property type="match status" value="1"/>
</dbReference>
<evidence type="ECO:0000313" key="4">
    <source>
        <dbReference type="EMBL" id="SPJ33469.1"/>
    </source>
</evidence>
<dbReference type="EMBL" id="ONZI01000002">
    <property type="protein sequence ID" value="SPJ33469.1"/>
    <property type="molecule type" value="Genomic_DNA"/>
</dbReference>
<dbReference type="PANTHER" id="PTHR30349:SF94">
    <property type="entry name" value="INTEGRASE_RECOMBINASE HI_1414-RELATED"/>
    <property type="match status" value="1"/>
</dbReference>
<dbReference type="PANTHER" id="PTHR30349">
    <property type="entry name" value="PHAGE INTEGRASE-RELATED"/>
    <property type="match status" value="1"/>
</dbReference>
<evidence type="ECO:0000256" key="2">
    <source>
        <dbReference type="ARBA" id="ARBA00023172"/>
    </source>
</evidence>
<protein>
    <submittedName>
        <fullName evidence="4">Tyrosine recombinase XerC</fullName>
    </submittedName>
</protein>
<dbReference type="InterPro" id="IPR013762">
    <property type="entry name" value="Integrase-like_cat_sf"/>
</dbReference>
<dbReference type="InterPro" id="IPR050090">
    <property type="entry name" value="Tyrosine_recombinase_XerCD"/>
</dbReference>
<dbReference type="Gene3D" id="1.10.443.10">
    <property type="entry name" value="Intergrase catalytic core"/>
    <property type="match status" value="1"/>
</dbReference>
<gene>
    <name evidence="4" type="primary">xerC_2</name>
    <name evidence="4" type="ORF">KSP9073_01478</name>
</gene>
<dbReference type="GO" id="GO:0006310">
    <property type="term" value="P:DNA recombination"/>
    <property type="evidence" value="ECO:0007669"/>
    <property type="project" value="UniProtKB-KW"/>
</dbReference>
<evidence type="ECO:0000259" key="3">
    <source>
        <dbReference type="PROSITE" id="PS51898"/>
    </source>
</evidence>